<proteinExistence type="predicted"/>
<dbReference type="Proteomes" id="UP001240447">
    <property type="component" value="Unassembled WGS sequence"/>
</dbReference>
<dbReference type="Pfam" id="PF01370">
    <property type="entry name" value="Epimerase"/>
    <property type="match status" value="1"/>
</dbReference>
<sequence>MKVAVTGATGVLGRAAVRDLVSAGHDVFGLARTAGKAQLLESYDVTPVHADLFDRDSLVAMFTGCDVVLNLATHVPVGSLREKAWREHDRILRWGAATVAEAAEAAGVRRLVQESTSSVYADHGDGWITEDSLLDITAATEPASMAESVAQSFAADVPGGQRTAVILRWGRILGEDPQTRWMLGETRRRRAFTVGHPEAWTPVVHTDDLGGAVLAALEAPGGTYNVNAEPVRRSELLAGLGEALGRPAPGLRRAPLLGDHAEPLRRSLRVCAEHLTAQTGWTPLRPTFDATWFAPLVAAAR</sequence>
<gene>
    <name evidence="2" type="ORF">J2S59_000101</name>
</gene>
<keyword evidence="3" id="KW-1185">Reference proteome</keyword>
<comment type="caution">
    <text evidence="2">The sequence shown here is derived from an EMBL/GenBank/DDBJ whole genome shotgun (WGS) entry which is preliminary data.</text>
</comment>
<evidence type="ECO:0000259" key="1">
    <source>
        <dbReference type="Pfam" id="PF01370"/>
    </source>
</evidence>
<evidence type="ECO:0000313" key="3">
    <source>
        <dbReference type="Proteomes" id="UP001240447"/>
    </source>
</evidence>
<dbReference type="RefSeq" id="WP_306824706.1">
    <property type="nucleotide sequence ID" value="NZ_JAUSQM010000001.1"/>
</dbReference>
<dbReference type="InterPro" id="IPR051783">
    <property type="entry name" value="NAD(P)-dependent_oxidoreduct"/>
</dbReference>
<name>A0ABT9NJ93_9ACTN</name>
<reference evidence="2 3" key="1">
    <citation type="submission" date="2023-07" db="EMBL/GenBank/DDBJ databases">
        <title>Sequencing the genomes of 1000 actinobacteria strains.</title>
        <authorList>
            <person name="Klenk H.-P."/>
        </authorList>
    </citation>
    <scope>NUCLEOTIDE SEQUENCE [LARGE SCALE GENOMIC DNA]</scope>
    <source>
        <strain evidence="2 3">GD13</strain>
    </source>
</reference>
<dbReference type="InterPro" id="IPR001509">
    <property type="entry name" value="Epimerase_deHydtase"/>
</dbReference>
<evidence type="ECO:0000313" key="2">
    <source>
        <dbReference type="EMBL" id="MDP9820292.1"/>
    </source>
</evidence>
<dbReference type="PANTHER" id="PTHR48079:SF6">
    <property type="entry name" value="NAD(P)-BINDING DOMAIN-CONTAINING PROTEIN-RELATED"/>
    <property type="match status" value="1"/>
</dbReference>
<accession>A0ABT9NJ93</accession>
<dbReference type="PANTHER" id="PTHR48079">
    <property type="entry name" value="PROTEIN YEEZ"/>
    <property type="match status" value="1"/>
</dbReference>
<protein>
    <submittedName>
        <fullName evidence="2">Nucleoside-diphosphate-sugar epimerase</fullName>
    </submittedName>
</protein>
<feature type="domain" description="NAD-dependent epimerase/dehydratase" evidence="1">
    <location>
        <begin position="3"/>
        <end position="226"/>
    </location>
</feature>
<dbReference type="EMBL" id="JAUSQM010000001">
    <property type="protein sequence ID" value="MDP9820292.1"/>
    <property type="molecule type" value="Genomic_DNA"/>
</dbReference>
<dbReference type="Gene3D" id="3.40.50.720">
    <property type="entry name" value="NAD(P)-binding Rossmann-like Domain"/>
    <property type="match status" value="1"/>
</dbReference>
<organism evidence="2 3">
    <name type="scientific">Nocardioides massiliensis</name>
    <dbReference type="NCBI Taxonomy" id="1325935"/>
    <lineage>
        <taxon>Bacteria</taxon>
        <taxon>Bacillati</taxon>
        <taxon>Actinomycetota</taxon>
        <taxon>Actinomycetes</taxon>
        <taxon>Propionibacteriales</taxon>
        <taxon>Nocardioidaceae</taxon>
        <taxon>Nocardioides</taxon>
    </lineage>
</organism>
<dbReference type="SUPFAM" id="SSF51735">
    <property type="entry name" value="NAD(P)-binding Rossmann-fold domains"/>
    <property type="match status" value="1"/>
</dbReference>
<dbReference type="InterPro" id="IPR036291">
    <property type="entry name" value="NAD(P)-bd_dom_sf"/>
</dbReference>